<evidence type="ECO:0000256" key="13">
    <source>
        <dbReference type="SAM" id="SignalP"/>
    </source>
</evidence>
<keyword evidence="10" id="KW-0675">Receptor</keyword>
<organism evidence="16 17">
    <name type="scientific">Pisum sativum</name>
    <name type="common">Garden pea</name>
    <name type="synonym">Lathyrus oleraceus</name>
    <dbReference type="NCBI Taxonomy" id="3888"/>
    <lineage>
        <taxon>Eukaryota</taxon>
        <taxon>Viridiplantae</taxon>
        <taxon>Streptophyta</taxon>
        <taxon>Embryophyta</taxon>
        <taxon>Tracheophyta</taxon>
        <taxon>Spermatophyta</taxon>
        <taxon>Magnoliopsida</taxon>
        <taxon>eudicotyledons</taxon>
        <taxon>Gunneridae</taxon>
        <taxon>Pentapetalae</taxon>
        <taxon>rosids</taxon>
        <taxon>fabids</taxon>
        <taxon>Fabales</taxon>
        <taxon>Fabaceae</taxon>
        <taxon>Papilionoideae</taxon>
        <taxon>50 kb inversion clade</taxon>
        <taxon>NPAAA clade</taxon>
        <taxon>Hologalegina</taxon>
        <taxon>IRL clade</taxon>
        <taxon>Fabeae</taxon>
        <taxon>Lathyrus</taxon>
    </lineage>
</organism>
<dbReference type="SUPFAM" id="SSF52047">
    <property type="entry name" value="RNI-like"/>
    <property type="match status" value="1"/>
</dbReference>
<comment type="subcellular location">
    <subcellularLocation>
        <location evidence="1">Cell membrane</location>
        <topology evidence="1">Single-pass type I membrane protein</topology>
    </subcellularLocation>
</comment>
<dbReference type="Pfam" id="PF08263">
    <property type="entry name" value="LRRNT_2"/>
    <property type="match status" value="1"/>
</dbReference>
<dbReference type="InterPro" id="IPR003591">
    <property type="entry name" value="Leu-rich_rpt_typical-subtyp"/>
</dbReference>
<evidence type="ECO:0000259" key="14">
    <source>
        <dbReference type="Pfam" id="PF08263"/>
    </source>
</evidence>
<dbReference type="OrthoDB" id="1706571at2759"/>
<reference evidence="16 17" key="1">
    <citation type="journal article" date="2022" name="Nat. Genet.">
        <title>Improved pea reference genome and pan-genome highlight genomic features and evolutionary characteristics.</title>
        <authorList>
            <person name="Yang T."/>
            <person name="Liu R."/>
            <person name="Luo Y."/>
            <person name="Hu S."/>
            <person name="Wang D."/>
            <person name="Wang C."/>
            <person name="Pandey M.K."/>
            <person name="Ge S."/>
            <person name="Xu Q."/>
            <person name="Li N."/>
            <person name="Li G."/>
            <person name="Huang Y."/>
            <person name="Saxena R.K."/>
            <person name="Ji Y."/>
            <person name="Li M."/>
            <person name="Yan X."/>
            <person name="He Y."/>
            <person name="Liu Y."/>
            <person name="Wang X."/>
            <person name="Xiang C."/>
            <person name="Varshney R.K."/>
            <person name="Ding H."/>
            <person name="Gao S."/>
            <person name="Zong X."/>
        </authorList>
    </citation>
    <scope>NUCLEOTIDE SEQUENCE [LARGE SCALE GENOMIC DNA]</scope>
    <source>
        <strain evidence="16 17">cv. Zhongwan 6</strain>
    </source>
</reference>
<keyword evidence="9 12" id="KW-0472">Membrane</keyword>
<keyword evidence="17" id="KW-1185">Reference proteome</keyword>
<feature type="chain" id="PRO_5039479019" description="Non-specific serine/threonine protein kinase" evidence="13">
    <location>
        <begin position="21"/>
        <end position="859"/>
    </location>
</feature>
<evidence type="ECO:0000256" key="7">
    <source>
        <dbReference type="ARBA" id="ARBA00022737"/>
    </source>
</evidence>
<evidence type="ECO:0000256" key="1">
    <source>
        <dbReference type="ARBA" id="ARBA00004251"/>
    </source>
</evidence>
<dbReference type="SUPFAM" id="SSF52058">
    <property type="entry name" value="L domain-like"/>
    <property type="match status" value="1"/>
</dbReference>
<name>A0A9D4WET2_PEA</name>
<dbReference type="InterPro" id="IPR055414">
    <property type="entry name" value="LRR_R13L4/SHOC2-like"/>
</dbReference>
<dbReference type="Proteomes" id="UP001058974">
    <property type="component" value="Chromosome 6"/>
</dbReference>
<evidence type="ECO:0000256" key="8">
    <source>
        <dbReference type="ARBA" id="ARBA00022989"/>
    </source>
</evidence>
<dbReference type="FunFam" id="3.80.10.10:FF:000275">
    <property type="entry name" value="Leucine-rich repeat receptor-like protein kinase"/>
    <property type="match status" value="1"/>
</dbReference>
<accession>A0A9D4WET2</accession>
<dbReference type="PANTHER" id="PTHR48063:SF98">
    <property type="entry name" value="LRR RECEPTOR-LIKE SERINE_THREONINE-PROTEIN KINASE FLS2"/>
    <property type="match status" value="1"/>
</dbReference>
<proteinExistence type="inferred from homology"/>
<evidence type="ECO:0000256" key="2">
    <source>
        <dbReference type="ARBA" id="ARBA00009592"/>
    </source>
</evidence>
<keyword evidence="4" id="KW-0433">Leucine-rich repeat</keyword>
<keyword evidence="5 12" id="KW-0812">Transmembrane</keyword>
<keyword evidence="6 13" id="KW-0732">Signal</keyword>
<dbReference type="InterPro" id="IPR032675">
    <property type="entry name" value="LRR_dom_sf"/>
</dbReference>
<dbReference type="PANTHER" id="PTHR48063">
    <property type="entry name" value="LRR RECEPTOR-LIKE KINASE"/>
    <property type="match status" value="1"/>
</dbReference>
<dbReference type="FunFam" id="3.80.10.10:FF:000041">
    <property type="entry name" value="LRR receptor-like serine/threonine-protein kinase ERECTA"/>
    <property type="match status" value="1"/>
</dbReference>
<feature type="transmembrane region" description="Helical" evidence="12">
    <location>
        <begin position="813"/>
        <end position="835"/>
    </location>
</feature>
<feature type="signal peptide" evidence="13">
    <location>
        <begin position="1"/>
        <end position="20"/>
    </location>
</feature>
<protein>
    <recommendedName>
        <fullName evidence="18">Non-specific serine/threonine protein kinase</fullName>
    </recommendedName>
</protein>
<dbReference type="InterPro" id="IPR013210">
    <property type="entry name" value="LRR_N_plant-typ"/>
</dbReference>
<evidence type="ECO:0008006" key="18">
    <source>
        <dbReference type="Google" id="ProtNLM"/>
    </source>
</evidence>
<evidence type="ECO:0000313" key="17">
    <source>
        <dbReference type="Proteomes" id="UP001058974"/>
    </source>
</evidence>
<evidence type="ECO:0000256" key="9">
    <source>
        <dbReference type="ARBA" id="ARBA00023136"/>
    </source>
</evidence>
<keyword evidence="3" id="KW-1003">Cell membrane</keyword>
<dbReference type="AlphaFoldDB" id="A0A9D4WET2"/>
<feature type="domain" description="Disease resistance R13L4/SHOC-2-like LRR" evidence="15">
    <location>
        <begin position="96"/>
        <end position="270"/>
    </location>
</feature>
<dbReference type="PRINTS" id="PR00019">
    <property type="entry name" value="LEURICHRPT"/>
</dbReference>
<evidence type="ECO:0000256" key="6">
    <source>
        <dbReference type="ARBA" id="ARBA00022729"/>
    </source>
</evidence>
<evidence type="ECO:0000313" key="16">
    <source>
        <dbReference type="EMBL" id="KAI5400247.1"/>
    </source>
</evidence>
<sequence>MKTYIILIFHASLMVSSIFGVNSTTENGDMKCKERERHALLTFKESVQDQYGMLSTWKEGRNEDCCKWMGVQCNNQTGYIQSLDLHGSDTKHLSGEINPSIAMIQYLKYLDLSYLNYSGQIPKFICSFSKLRYLNLSYGIYIGKIPSDLGNLLELQHLDLAHNELSGEIPSHLRNLTQLQYLDLSENELSGAIPDDFGTIMHSLETLFLFDNSLEGKIPKSIGYIRTLKYFYADTNHLSGELSDFIIHHNYSNCIGNVSSLQLLSLYDNHISGMLPDLSVLSSLRWLFLDRNRFVGDIPTSIGSLKELKVLNLRDNSFEGIVSESHFTNLSKLNDLDLSHNSLTIKVSHQRVPPFQLLYFDCSSCNFDSRFPNWLQTQNSLSFLTLSNVSNLPPIPHWFWGKLQTLYSMDISNNNLTGRIPNLELNLTHYPEIDLSSNKLQGPIPSYLLQAGSLLLSNNRFADLISFICNKNNPNILGIFDISNNQLKGELPDCWSNLTSLQYVDMSNNNLSGNIPFSMGTLVNMEALILKNNSLSGQLSSSLKNCSSKLAFLNLEDNMFHGQIPSWIGGSLQQLVILSLRFNNFSRNIPSNLCYLRKLRVLDLSLNNLSGGIPTCIQNLTSIAQNFVNSTTSMGHEYFPRNRNFSTGYYVFNLFLMWKGVDQPYKNADVFLKTIDLSCNHLTGKIPTGIEYLFGLTSLNLSSNNLSGEIVSNIGNLEFLEFLDLSRNHLSGRIPSSLAHIDRLTWLDLSNNELYGKIPIGTQLQTFSASSFEGNSNLCGEPLDRKCPREDPSKHQVQTTNTGDDNSIFLETLYMSMGIGFFTSFVGLVGSILLLPSWRETYSKFLNTLILKAFTWWKE</sequence>
<keyword evidence="7" id="KW-0677">Repeat</keyword>
<evidence type="ECO:0000256" key="12">
    <source>
        <dbReference type="SAM" id="Phobius"/>
    </source>
</evidence>
<dbReference type="Pfam" id="PF23598">
    <property type="entry name" value="LRR_14"/>
    <property type="match status" value="1"/>
</dbReference>
<dbReference type="Pfam" id="PF00560">
    <property type="entry name" value="LRR_1"/>
    <property type="match status" value="7"/>
</dbReference>
<dbReference type="InterPro" id="IPR046956">
    <property type="entry name" value="RLP23-like"/>
</dbReference>
<keyword evidence="11" id="KW-0325">Glycoprotein</keyword>
<dbReference type="InterPro" id="IPR001611">
    <property type="entry name" value="Leu-rich_rpt"/>
</dbReference>
<dbReference type="GO" id="GO:0005886">
    <property type="term" value="C:plasma membrane"/>
    <property type="evidence" value="ECO:0007669"/>
    <property type="project" value="UniProtKB-SubCell"/>
</dbReference>
<evidence type="ECO:0000256" key="11">
    <source>
        <dbReference type="ARBA" id="ARBA00023180"/>
    </source>
</evidence>
<gene>
    <name evidence="16" type="ORF">KIW84_065246</name>
</gene>
<evidence type="ECO:0000256" key="10">
    <source>
        <dbReference type="ARBA" id="ARBA00023170"/>
    </source>
</evidence>
<dbReference type="EMBL" id="JAMSHJ010000006">
    <property type="protein sequence ID" value="KAI5400247.1"/>
    <property type="molecule type" value="Genomic_DNA"/>
</dbReference>
<keyword evidence="8 12" id="KW-1133">Transmembrane helix</keyword>
<evidence type="ECO:0000256" key="3">
    <source>
        <dbReference type="ARBA" id="ARBA00022475"/>
    </source>
</evidence>
<feature type="domain" description="Leucine-rich repeat-containing N-terminal plant-type" evidence="14">
    <location>
        <begin position="35"/>
        <end position="74"/>
    </location>
</feature>
<evidence type="ECO:0000259" key="15">
    <source>
        <dbReference type="Pfam" id="PF23598"/>
    </source>
</evidence>
<evidence type="ECO:0000256" key="5">
    <source>
        <dbReference type="ARBA" id="ARBA00022692"/>
    </source>
</evidence>
<evidence type="ECO:0000256" key="4">
    <source>
        <dbReference type="ARBA" id="ARBA00022614"/>
    </source>
</evidence>
<dbReference type="Gramene" id="Psat06G0524600-T1">
    <property type="protein sequence ID" value="KAI5400247.1"/>
    <property type="gene ID" value="KIW84_065246"/>
</dbReference>
<comment type="caution">
    <text evidence="16">The sequence shown here is derived from an EMBL/GenBank/DDBJ whole genome shotgun (WGS) entry which is preliminary data.</text>
</comment>
<dbReference type="Pfam" id="PF13855">
    <property type="entry name" value="LRR_8"/>
    <property type="match status" value="1"/>
</dbReference>
<dbReference type="SMART" id="SM00369">
    <property type="entry name" value="LRR_TYP"/>
    <property type="match status" value="7"/>
</dbReference>
<comment type="similarity">
    <text evidence="2">Belongs to the RLP family.</text>
</comment>
<dbReference type="Gene3D" id="3.80.10.10">
    <property type="entry name" value="Ribonuclease Inhibitor"/>
    <property type="match status" value="3"/>
</dbReference>
<dbReference type="FunFam" id="3.80.10.10:FF:000213">
    <property type="entry name" value="Tyrosine-sulfated glycopeptide receptor 1"/>
    <property type="match status" value="1"/>
</dbReference>